<evidence type="ECO:0000256" key="7">
    <source>
        <dbReference type="PIRSR" id="PIRSR005604-2"/>
    </source>
</evidence>
<dbReference type="InterPro" id="IPR008263">
    <property type="entry name" value="GH16_AS"/>
</dbReference>
<dbReference type="InterPro" id="IPR010713">
    <property type="entry name" value="XET_C"/>
</dbReference>
<proteinExistence type="inferred from homology"/>
<feature type="glycosylation site" description="N-linked (GlcNAc...) asparagine" evidence="7">
    <location>
        <position position="111"/>
    </location>
</feature>
<dbReference type="Proteomes" id="UP000886520">
    <property type="component" value="Chromosome 5"/>
</dbReference>
<dbReference type="FunFam" id="2.60.120.200:FF:000025">
    <property type="entry name" value="Xyloglucan endotransglucosylase/hydrolase"/>
    <property type="match status" value="1"/>
</dbReference>
<keyword evidence="3" id="KW-1015">Disulfide bond</keyword>
<feature type="active site" description="Nucleophile" evidence="6">
    <location>
        <position position="103"/>
    </location>
</feature>
<comment type="similarity">
    <text evidence="8">Belongs to the glycosyl hydrolase 16 family.</text>
</comment>
<dbReference type="GO" id="GO:0010411">
    <property type="term" value="P:xyloglucan metabolic process"/>
    <property type="evidence" value="ECO:0007669"/>
    <property type="project" value="InterPro"/>
</dbReference>
<evidence type="ECO:0000259" key="9">
    <source>
        <dbReference type="PROSITE" id="PS51762"/>
    </source>
</evidence>
<dbReference type="GO" id="GO:0048046">
    <property type="term" value="C:apoplast"/>
    <property type="evidence" value="ECO:0007669"/>
    <property type="project" value="UniProtKB-SubCell"/>
</dbReference>
<keyword evidence="8" id="KW-0052">Apoplast</keyword>
<organism evidence="10 11">
    <name type="scientific">Adiantum capillus-veneris</name>
    <name type="common">Maidenhair fern</name>
    <dbReference type="NCBI Taxonomy" id="13818"/>
    <lineage>
        <taxon>Eukaryota</taxon>
        <taxon>Viridiplantae</taxon>
        <taxon>Streptophyta</taxon>
        <taxon>Embryophyta</taxon>
        <taxon>Tracheophyta</taxon>
        <taxon>Polypodiopsida</taxon>
        <taxon>Polypodiidae</taxon>
        <taxon>Polypodiales</taxon>
        <taxon>Pteridineae</taxon>
        <taxon>Pteridaceae</taxon>
        <taxon>Vittarioideae</taxon>
        <taxon>Adiantum</taxon>
    </lineage>
</organism>
<dbReference type="PANTHER" id="PTHR31062">
    <property type="entry name" value="XYLOGLUCAN ENDOTRANSGLUCOSYLASE/HYDROLASE PROTEIN 8-RELATED"/>
    <property type="match status" value="1"/>
</dbReference>
<comment type="subcellular location">
    <subcellularLocation>
        <location evidence="8">Secreted</location>
        <location evidence="8">Cell wall</location>
    </subcellularLocation>
    <subcellularLocation>
        <location evidence="8">Secreted</location>
        <location evidence="8">Extracellular space</location>
        <location evidence="8">Apoplast</location>
    </subcellularLocation>
</comment>
<name>A0A9D4V5L3_ADICA</name>
<feature type="active site" description="Proton donor" evidence="6">
    <location>
        <position position="107"/>
    </location>
</feature>
<keyword evidence="8" id="KW-0961">Cell wall biogenesis/degradation</keyword>
<dbReference type="PIRSF" id="PIRSF005604">
    <property type="entry name" value="XET"/>
    <property type="match status" value="1"/>
</dbReference>
<dbReference type="EMBL" id="JABFUD020000005">
    <property type="protein sequence ID" value="KAI5079984.1"/>
    <property type="molecule type" value="Genomic_DNA"/>
</dbReference>
<evidence type="ECO:0000256" key="4">
    <source>
        <dbReference type="ARBA" id="ARBA00023180"/>
    </source>
</evidence>
<keyword evidence="8" id="KW-0732">Signal</keyword>
<dbReference type="SUPFAM" id="SSF49899">
    <property type="entry name" value="Concanavalin A-like lectins/glucanases"/>
    <property type="match status" value="1"/>
</dbReference>
<dbReference type="GO" id="GO:0071555">
    <property type="term" value="P:cell wall organization"/>
    <property type="evidence" value="ECO:0007669"/>
    <property type="project" value="UniProtKB-KW"/>
</dbReference>
<dbReference type="Pfam" id="PF00722">
    <property type="entry name" value="Glyco_hydro_16"/>
    <property type="match status" value="1"/>
</dbReference>
<evidence type="ECO:0000256" key="6">
    <source>
        <dbReference type="PIRSR" id="PIRSR005604-1"/>
    </source>
</evidence>
<dbReference type="GO" id="GO:0016762">
    <property type="term" value="F:xyloglucan:xyloglucosyl transferase activity"/>
    <property type="evidence" value="ECO:0007669"/>
    <property type="project" value="UniProtKB-EC"/>
</dbReference>
<evidence type="ECO:0000256" key="5">
    <source>
        <dbReference type="ARBA" id="ARBA00023295"/>
    </source>
</evidence>
<keyword evidence="4" id="KW-0325">Glycoprotein</keyword>
<evidence type="ECO:0000256" key="2">
    <source>
        <dbReference type="ARBA" id="ARBA00022801"/>
    </source>
</evidence>
<dbReference type="GO" id="GO:0042546">
    <property type="term" value="P:cell wall biogenesis"/>
    <property type="evidence" value="ECO:0007669"/>
    <property type="project" value="InterPro"/>
</dbReference>
<gene>
    <name evidence="10" type="ORF">GOP47_0005463</name>
</gene>
<dbReference type="OrthoDB" id="4781at2759"/>
<feature type="domain" description="GH16" evidence="9">
    <location>
        <begin position="3"/>
        <end position="217"/>
    </location>
</feature>
<keyword evidence="8" id="KW-0134">Cell wall</keyword>
<reference evidence="10 11" key="1">
    <citation type="submission" date="2021-01" db="EMBL/GenBank/DDBJ databases">
        <title>Adiantum capillus-veneris genome.</title>
        <authorList>
            <person name="Fang Y."/>
            <person name="Liao Q."/>
        </authorList>
    </citation>
    <scope>NUCLEOTIDE SEQUENCE [LARGE SCALE GENOMIC DNA]</scope>
    <source>
        <strain evidence="10">H3</strain>
        <tissue evidence="10">Leaf</tissue>
    </source>
</reference>
<dbReference type="Pfam" id="PF06955">
    <property type="entry name" value="XET_C"/>
    <property type="match status" value="1"/>
</dbReference>
<dbReference type="AlphaFoldDB" id="A0A9D4V5L3"/>
<keyword evidence="11" id="KW-1185">Reference proteome</keyword>
<feature type="signal peptide" evidence="8">
    <location>
        <begin position="1"/>
        <end position="25"/>
    </location>
</feature>
<evidence type="ECO:0000256" key="1">
    <source>
        <dbReference type="ARBA" id="ARBA00022679"/>
    </source>
</evidence>
<dbReference type="CDD" id="cd02176">
    <property type="entry name" value="GH16_XET"/>
    <property type="match status" value="1"/>
</dbReference>
<dbReference type="PROSITE" id="PS01034">
    <property type="entry name" value="GH16_1"/>
    <property type="match status" value="1"/>
</dbReference>
<accession>A0A9D4V5L3</accession>
<comment type="PTM">
    <text evidence="8">Contains at least one intrachain disulfide bond essential for its enzymatic activity.</text>
</comment>
<protein>
    <recommendedName>
        <fullName evidence="8">Xyloglucan endotransglucosylase/hydrolase</fullName>
        <ecNumber evidence="8">2.4.1.207</ecNumber>
    </recommendedName>
</protein>
<dbReference type="PROSITE" id="PS51762">
    <property type="entry name" value="GH16_2"/>
    <property type="match status" value="1"/>
</dbReference>
<sequence>MKMGWACLFLALPLCLSAFSTGTLAVTANFNENFEVSWAPTNVKFLGGESLQLVLDQSTGSGFASKESYLFGDIDMQIKLVPGDSAGTVTAYYLSSEGAKHDELDFEFLGNASGQPYVLQTNVFSAGVGGREQRITLWFDPTQDFHTYSVNWSAKRVVFLVDGVPIRVFSNNEAVGVPYLRQQAMRVYSSIWNGDSWATQGGLLKINWANAPFVATYRNFGAANACRASTPAAASACVRAAASNHISGTGGAAPSFDRNKLQWVKKNFMVYDYCTDSARYRSAPAECTREL</sequence>
<evidence type="ECO:0000256" key="3">
    <source>
        <dbReference type="ARBA" id="ARBA00023157"/>
    </source>
</evidence>
<evidence type="ECO:0000313" key="10">
    <source>
        <dbReference type="EMBL" id="KAI5079984.1"/>
    </source>
</evidence>
<dbReference type="EC" id="2.4.1.207" evidence="8"/>
<dbReference type="InterPro" id="IPR000757">
    <property type="entry name" value="Beta-glucanase-like"/>
</dbReference>
<keyword evidence="8" id="KW-0964">Secreted</keyword>
<dbReference type="InterPro" id="IPR016455">
    <property type="entry name" value="XTH"/>
</dbReference>
<comment type="function">
    <text evidence="8">Catalyzes xyloglucan endohydrolysis (XEH) and/or endotransglycosylation (XET). Cleaves and religates xyloglucan polymers, an essential constituent of the primary cell wall, and thereby participates in cell wall construction of growing tissues.</text>
</comment>
<dbReference type="Gene3D" id="2.60.120.200">
    <property type="match status" value="1"/>
</dbReference>
<evidence type="ECO:0000313" key="11">
    <source>
        <dbReference type="Proteomes" id="UP000886520"/>
    </source>
</evidence>
<dbReference type="InterPro" id="IPR044791">
    <property type="entry name" value="Beta-glucanase/XTH"/>
</dbReference>
<keyword evidence="5 8" id="KW-0326">Glycosidase</keyword>
<evidence type="ECO:0000256" key="8">
    <source>
        <dbReference type="RuleBase" id="RU361120"/>
    </source>
</evidence>
<dbReference type="InterPro" id="IPR013320">
    <property type="entry name" value="ConA-like_dom_sf"/>
</dbReference>
<comment type="caution">
    <text evidence="10">The sequence shown here is derived from an EMBL/GenBank/DDBJ whole genome shotgun (WGS) entry which is preliminary data.</text>
</comment>
<keyword evidence="1 8" id="KW-0808">Transferase</keyword>
<dbReference type="GO" id="GO:0004553">
    <property type="term" value="F:hydrolase activity, hydrolyzing O-glycosyl compounds"/>
    <property type="evidence" value="ECO:0007669"/>
    <property type="project" value="InterPro"/>
</dbReference>
<feature type="chain" id="PRO_5039754521" description="Xyloglucan endotransglucosylase/hydrolase" evidence="8">
    <location>
        <begin position="26"/>
        <end position="291"/>
    </location>
</feature>
<keyword evidence="2 8" id="KW-0378">Hydrolase</keyword>